<evidence type="ECO:0000256" key="1">
    <source>
        <dbReference type="SAM" id="Phobius"/>
    </source>
</evidence>
<keyword evidence="1" id="KW-0812">Transmembrane</keyword>
<keyword evidence="1" id="KW-0472">Membrane</keyword>
<dbReference type="Proteomes" id="UP001176806">
    <property type="component" value="Unassembled WGS sequence"/>
</dbReference>
<feature type="transmembrane region" description="Helical" evidence="1">
    <location>
        <begin position="103"/>
        <end position="126"/>
    </location>
</feature>
<evidence type="ECO:0000313" key="3">
    <source>
        <dbReference type="Proteomes" id="UP001176806"/>
    </source>
</evidence>
<sequence length="337" mass="36035">MFTKSELLSLKTSFNKVYPDYFKQLESCKTEIELSNAYEKIRADAIEKAKPYLALEEDPTGFPVITLTQEQYDRLKSCSGEEIKVYVTSMLDTAMIIQPHFSVGHAAAALIGGGIVAMGLTAIEAFRGGIVGGLVTMVAVAEGVQAVTVAGLVAIIAVAIIAIIIPILYFMLKPACCFALVLNELGGRDMKWIGDYNTHGKPVGHTPNIPPAITVPEPIPGAGTYVSCGIVQTNKRDGALFGTQYGFTYGLPSGPDTYGAIVSFGVECPLTAIYVNNNCYCAFSQSARKASEITSSNNVLSYSVSSENPSLTASIECNSGKGYVAYYIARLRLTNNI</sequence>
<keyword evidence="1" id="KW-1133">Transmembrane helix</keyword>
<evidence type="ECO:0000313" key="2">
    <source>
        <dbReference type="EMBL" id="MDO5976095.1"/>
    </source>
</evidence>
<organism evidence="2 3">
    <name type="scientific">Flavivirga jejuensis</name>
    <dbReference type="NCBI Taxonomy" id="870487"/>
    <lineage>
        <taxon>Bacteria</taxon>
        <taxon>Pseudomonadati</taxon>
        <taxon>Bacteroidota</taxon>
        <taxon>Flavobacteriia</taxon>
        <taxon>Flavobacteriales</taxon>
        <taxon>Flavobacteriaceae</taxon>
        <taxon>Flavivirga</taxon>
    </lineage>
</organism>
<name>A0ABT8WSF1_9FLAO</name>
<feature type="transmembrane region" description="Helical" evidence="1">
    <location>
        <begin position="146"/>
        <end position="172"/>
    </location>
</feature>
<gene>
    <name evidence="2" type="ORF">Q4Q40_17995</name>
</gene>
<dbReference type="EMBL" id="JAUOEL010000007">
    <property type="protein sequence ID" value="MDO5976095.1"/>
    <property type="molecule type" value="Genomic_DNA"/>
</dbReference>
<dbReference type="RefSeq" id="WP_303303356.1">
    <property type="nucleotide sequence ID" value="NZ_BAABDA010000004.1"/>
</dbReference>
<keyword evidence="3" id="KW-1185">Reference proteome</keyword>
<protein>
    <submittedName>
        <fullName evidence="2">Uncharacterized protein</fullName>
    </submittedName>
</protein>
<accession>A0ABT8WSF1</accession>
<reference evidence="2" key="1">
    <citation type="submission" date="2023-07" db="EMBL/GenBank/DDBJ databases">
        <title>Two novel species in the genus Flavivirga.</title>
        <authorList>
            <person name="Kwon K."/>
        </authorList>
    </citation>
    <scope>NUCLEOTIDE SEQUENCE</scope>
    <source>
        <strain evidence="2">KACC 14158</strain>
    </source>
</reference>
<proteinExistence type="predicted"/>
<comment type="caution">
    <text evidence="2">The sequence shown here is derived from an EMBL/GenBank/DDBJ whole genome shotgun (WGS) entry which is preliminary data.</text>
</comment>